<keyword evidence="2" id="KW-1185">Reference proteome</keyword>
<evidence type="ECO:0000313" key="1">
    <source>
        <dbReference type="EMBL" id="KAJ2770351.1"/>
    </source>
</evidence>
<organism evidence="1 2">
    <name type="scientific">Coemansia nantahalensis</name>
    <dbReference type="NCBI Taxonomy" id="2789366"/>
    <lineage>
        <taxon>Eukaryota</taxon>
        <taxon>Fungi</taxon>
        <taxon>Fungi incertae sedis</taxon>
        <taxon>Zoopagomycota</taxon>
        <taxon>Kickxellomycotina</taxon>
        <taxon>Kickxellomycetes</taxon>
        <taxon>Kickxellales</taxon>
        <taxon>Kickxellaceae</taxon>
        <taxon>Coemansia</taxon>
    </lineage>
</organism>
<feature type="non-terminal residue" evidence="1">
    <location>
        <position position="1"/>
    </location>
</feature>
<proteinExistence type="predicted"/>
<accession>A0ACC1JZG5</accession>
<sequence>KEANYEEILSGLEQDIRRAEKQRAQASERMEWCARNWLFYTGLGWVAYVLGFILHVWPERHRGQAGGFMAHVAALALIPAAMYYGNAAIRALWQRSIRKHDARIARLRAELKERLDELKKKTAFDSTKSLIDRFSAGEGAPPHTAAAAAGTLPARLSGQDAKNRRRTMPNFGAPGLKATGAPSAPSLTARPQPQQPQQQQQQQQQQQRRVASLGAHGVDPGAAPNAATQHAAAGHGNHPALPPLPVGVVKVASRPPTGQGSGGQRPWLDKLVDQLVGDVGSSQDKYALICRHCYAHNGLVLEEEIRHIQYSCPKCGKFNPSPASLRAGSSTPATGERTPGPDASEPDSSNVPMPPGSDDDSDGQRDDDDQYFLVDDRDDPRRDRDHADSDDDSQTQGSAGADIHQQSEPAPEPAKDDQQPPRGTESSASLPEKSLHRKRKGAGKARKG</sequence>
<dbReference type="Proteomes" id="UP001140234">
    <property type="component" value="Unassembled WGS sequence"/>
</dbReference>
<reference evidence="1" key="1">
    <citation type="submission" date="2022-07" db="EMBL/GenBank/DDBJ databases">
        <title>Phylogenomic reconstructions and comparative analyses of Kickxellomycotina fungi.</title>
        <authorList>
            <person name="Reynolds N.K."/>
            <person name="Stajich J.E."/>
            <person name="Barry K."/>
            <person name="Grigoriev I.V."/>
            <person name="Crous P."/>
            <person name="Smith M.E."/>
        </authorList>
    </citation>
    <scope>NUCLEOTIDE SEQUENCE</scope>
    <source>
        <strain evidence="1">CBS 109366</strain>
    </source>
</reference>
<comment type="caution">
    <text evidence="1">The sequence shown here is derived from an EMBL/GenBank/DDBJ whole genome shotgun (WGS) entry which is preliminary data.</text>
</comment>
<gene>
    <name evidence="1" type="ORF">IWQ57_002703</name>
</gene>
<dbReference type="EMBL" id="JANBUJ010000748">
    <property type="protein sequence ID" value="KAJ2770351.1"/>
    <property type="molecule type" value="Genomic_DNA"/>
</dbReference>
<name>A0ACC1JZG5_9FUNG</name>
<evidence type="ECO:0000313" key="2">
    <source>
        <dbReference type="Proteomes" id="UP001140234"/>
    </source>
</evidence>
<protein>
    <submittedName>
        <fullName evidence="1">Uncharacterized protein</fullName>
    </submittedName>
</protein>